<dbReference type="SUPFAM" id="SSF50494">
    <property type="entry name" value="Trypsin-like serine proteases"/>
    <property type="match status" value="1"/>
</dbReference>
<accession>A0A090VK36</accession>
<comment type="caution">
    <text evidence="4">The sequence shown here is derived from an EMBL/GenBank/DDBJ whole genome shotgun (WGS) entry which is preliminary data.</text>
</comment>
<comment type="similarity">
    <text evidence="1">Belongs to the peptidase S1C family.</text>
</comment>
<dbReference type="Proteomes" id="UP000029644">
    <property type="component" value="Unassembled WGS sequence"/>
</dbReference>
<dbReference type="GO" id="GO:0006508">
    <property type="term" value="P:proteolysis"/>
    <property type="evidence" value="ECO:0007669"/>
    <property type="project" value="UniProtKB-KW"/>
</dbReference>
<evidence type="ECO:0000313" key="5">
    <source>
        <dbReference type="Proteomes" id="UP000029644"/>
    </source>
</evidence>
<protein>
    <submittedName>
        <fullName evidence="4">HtrA protease</fullName>
    </submittedName>
</protein>
<dbReference type="InterPro" id="IPR001940">
    <property type="entry name" value="Peptidase_S1C"/>
</dbReference>
<keyword evidence="2 4" id="KW-0645">Protease</keyword>
<dbReference type="PANTHER" id="PTHR43343:SF3">
    <property type="entry name" value="PROTEASE DO-LIKE 8, CHLOROPLASTIC"/>
    <property type="match status" value="1"/>
</dbReference>
<dbReference type="AlphaFoldDB" id="A0A090VK36"/>
<reference evidence="4 5" key="1">
    <citation type="journal article" date="2014" name="Genome Announc.">
        <title>Draft Genome Sequences of Marine Flavobacterium Algibacter lectus Strains SS8 and NR4.</title>
        <authorList>
            <person name="Takatani N."/>
            <person name="Nakanishi M."/>
            <person name="Meirelles P."/>
            <person name="Mino S."/>
            <person name="Suda W."/>
            <person name="Oshima K."/>
            <person name="Hattori M."/>
            <person name="Ohkuma M."/>
            <person name="Hosokawa M."/>
            <person name="Miyashita K."/>
            <person name="Thompson F.L."/>
            <person name="Niwa A."/>
            <person name="Sawabe T."/>
            <person name="Sawabe T."/>
        </authorList>
    </citation>
    <scope>NUCLEOTIDE SEQUENCE [LARGE SCALE GENOMIC DNA]</scope>
    <source>
        <strain evidence="4 5">JCM 19300</strain>
    </source>
</reference>
<keyword evidence="3" id="KW-0378">Hydrolase</keyword>
<dbReference type="InterPro" id="IPR009003">
    <property type="entry name" value="Peptidase_S1_PA"/>
</dbReference>
<dbReference type="RefSeq" id="WP_042506980.1">
    <property type="nucleotide sequence ID" value="NZ_BBNQ01000033.1"/>
</dbReference>
<name>A0A090VK36_9FLAO</name>
<dbReference type="PANTHER" id="PTHR43343">
    <property type="entry name" value="PEPTIDASE S12"/>
    <property type="match status" value="1"/>
</dbReference>
<dbReference type="EMBL" id="BBNQ01000033">
    <property type="protein sequence ID" value="GAL65081.1"/>
    <property type="molecule type" value="Genomic_DNA"/>
</dbReference>
<dbReference type="Pfam" id="PF13365">
    <property type="entry name" value="Trypsin_2"/>
    <property type="match status" value="1"/>
</dbReference>
<gene>
    <name evidence="4" type="ORF">JCM19300_2841</name>
</gene>
<evidence type="ECO:0000313" key="4">
    <source>
        <dbReference type="EMBL" id="GAL65081.1"/>
    </source>
</evidence>
<dbReference type="Gene3D" id="2.40.10.10">
    <property type="entry name" value="Trypsin-like serine proteases"/>
    <property type="match status" value="2"/>
</dbReference>
<proteinExistence type="inferred from homology"/>
<evidence type="ECO:0000256" key="2">
    <source>
        <dbReference type="ARBA" id="ARBA00022670"/>
    </source>
</evidence>
<evidence type="ECO:0000256" key="3">
    <source>
        <dbReference type="ARBA" id="ARBA00022801"/>
    </source>
</evidence>
<dbReference type="GO" id="GO:0004252">
    <property type="term" value="F:serine-type endopeptidase activity"/>
    <property type="evidence" value="ECO:0007669"/>
    <property type="project" value="InterPro"/>
</dbReference>
<sequence length="298" mass="32490">MKINYIIFLSLSLTLCCCNPSKTITNEKDTRVVISGDEVENGSAFIDAANKEVEKIVLANKHTTYKKLQKDKVKNFEANSGVEITHTKLDKKTGNQMYYYLQDRTVFIGTSYLCDKCPNVHLSSASGFVIHEDGIVVTNYHVINPESGDDNGGVFAVTQDGTVYVVTEILSASKSNDLAIIKIETNGEKLKALPLAETELIGEDVYVMGHPFKNTFFMTKGIISRKYISSKNAEPKISITAEFGIGSSGGPVVNDSGEVVGVVSATHPYYTGGGKKGDLQLVTKIVIPVSQLNKYIKD</sequence>
<dbReference type="InterPro" id="IPR043504">
    <property type="entry name" value="Peptidase_S1_PA_chymotrypsin"/>
</dbReference>
<dbReference type="PRINTS" id="PR00834">
    <property type="entry name" value="PROTEASES2C"/>
</dbReference>
<evidence type="ECO:0000256" key="1">
    <source>
        <dbReference type="ARBA" id="ARBA00010541"/>
    </source>
</evidence>
<dbReference type="InterPro" id="IPR051201">
    <property type="entry name" value="Chloro_Bact_Ser_Proteases"/>
</dbReference>
<dbReference type="OrthoDB" id="636533at2"/>
<organism evidence="4 5">
    <name type="scientific">Algibacter lectus</name>
    <dbReference type="NCBI Taxonomy" id="221126"/>
    <lineage>
        <taxon>Bacteria</taxon>
        <taxon>Pseudomonadati</taxon>
        <taxon>Bacteroidota</taxon>
        <taxon>Flavobacteriia</taxon>
        <taxon>Flavobacteriales</taxon>
        <taxon>Flavobacteriaceae</taxon>
        <taxon>Algibacter</taxon>
    </lineage>
</organism>